<dbReference type="eggNOG" id="ENOG50331IY">
    <property type="taxonomic scope" value="Bacteria"/>
</dbReference>
<reference evidence="1 2" key="1">
    <citation type="journal article" date="2010" name="J. Bacteriol.">
        <title>Complete genome sequence of "Candidatus Puniceispirillum marinum" IMCC1322, a representative of the SAR116 clade in the Alphaproteobacteria.</title>
        <authorList>
            <person name="Oh H.M."/>
            <person name="Kwon K.K."/>
            <person name="Kang I."/>
            <person name="Kang S.G."/>
            <person name="Lee J.H."/>
            <person name="Kim S.J."/>
            <person name="Cho J.C."/>
        </authorList>
    </citation>
    <scope>NUCLEOTIDE SEQUENCE [LARGE SCALE GENOMIC DNA]</scope>
    <source>
        <strain evidence="1 2">IMCC1322</strain>
    </source>
</reference>
<accession>D5BR97</accession>
<dbReference type="AlphaFoldDB" id="D5BR97"/>
<gene>
    <name evidence="1" type="ordered locus">SAR116_0551</name>
</gene>
<evidence type="ECO:0008006" key="3">
    <source>
        <dbReference type="Google" id="ProtNLM"/>
    </source>
</evidence>
<dbReference type="STRING" id="488538.SAR116_0551"/>
<dbReference type="KEGG" id="apb:SAR116_0551"/>
<sequence>MFDYDHKRLKQLGAALQRLAHPAKRITSLQFFTDAEVAGLRMAAKQQEFRRAQGAINYQGRSTFQDFDVCFPAPREGVFDNLATYLETSLWAAGQALPQNPFAQPFRLEDFAIQKYPAGSRGIGIHRDGQRYHHIVIIICLDGSSRLFGCEDRSGRGKRTIDDRPGRMVLLSAPGFSNRTGEDARPLHGVDRVAQGRLSLGFRATPAISI</sequence>
<dbReference type="OrthoDB" id="582442at2"/>
<name>D5BR97_PUNMI</name>
<dbReference type="RefSeq" id="WP_013045423.1">
    <property type="nucleotide sequence ID" value="NC_014010.1"/>
</dbReference>
<organism evidence="1 2">
    <name type="scientific">Puniceispirillum marinum (strain IMCC1322)</name>
    <dbReference type="NCBI Taxonomy" id="488538"/>
    <lineage>
        <taxon>Bacteria</taxon>
        <taxon>Pseudomonadati</taxon>
        <taxon>Pseudomonadota</taxon>
        <taxon>Alphaproteobacteria</taxon>
        <taxon>Candidatus Puniceispirillales</taxon>
        <taxon>Candidatus Puniceispirillaceae</taxon>
        <taxon>Candidatus Puniceispirillum</taxon>
    </lineage>
</organism>
<keyword evidence="2" id="KW-1185">Reference proteome</keyword>
<dbReference type="HOGENOM" id="CLU_1309274_0_0_5"/>
<protein>
    <recommendedName>
        <fullName evidence="3">Fe2OG dioxygenase domain-containing protein</fullName>
    </recommendedName>
</protein>
<dbReference type="EMBL" id="CP001751">
    <property type="protein sequence ID" value="ADE38794.1"/>
    <property type="molecule type" value="Genomic_DNA"/>
</dbReference>
<evidence type="ECO:0000313" key="1">
    <source>
        <dbReference type="EMBL" id="ADE38794.1"/>
    </source>
</evidence>
<dbReference type="Proteomes" id="UP000007460">
    <property type="component" value="Chromosome"/>
</dbReference>
<proteinExistence type="predicted"/>
<evidence type="ECO:0000313" key="2">
    <source>
        <dbReference type="Proteomes" id="UP000007460"/>
    </source>
</evidence>